<gene>
    <name evidence="2" type="ORF">ECRASSUSDP1_LOCUS3756</name>
</gene>
<accession>A0AAD1U5S2</accession>
<reference evidence="2" key="1">
    <citation type="submission" date="2023-07" db="EMBL/GenBank/DDBJ databases">
        <authorList>
            <consortium name="AG Swart"/>
            <person name="Singh M."/>
            <person name="Singh A."/>
            <person name="Seah K."/>
            <person name="Emmerich C."/>
        </authorList>
    </citation>
    <scope>NUCLEOTIDE SEQUENCE</scope>
    <source>
        <strain evidence="2">DP1</strain>
    </source>
</reference>
<dbReference type="AlphaFoldDB" id="A0AAD1U5S2"/>
<sequence>MKYFSFAFLVLLFIAVESKTLLDIEIETTKELIELYQRKADLISKMNTTEGVSTNKVEEAISKQERFLTKKRVNMTEMIGFEDPFKESPHYVSSVSDNQKEYEKHRDRLESLFHERILFDENGRNITQHQIMNIKPLTRSSSGGYMVQGVLLGLDNIDIHVYDVYKNLLVNMSMAEYGGIKLLKGSNHNEDMYIVAISPDNHLCEFNIELINTFNKRKEEQNTRNPKGILHPINETKSKETGREDLFNKNYKRMLSLYKYYVENSKCVNLNEFMNTTNVNYNHIEFYMNRGIKYYILGDDQGYVNIIEKGLENRYRIYSGEDEIIQIVKHSLTLMIVNKHDIRFIKFFKREISSIRCHSGISELKSIVVDTNHNGFVYGISADGDILMFKTEKLVNNNVDNIKCNLQGKLKVNLPKDGGKEISLSSLTNYLIALKSDGNLEIFDMTNINDFFANPISYSIKLPFTTYSEILPSTPALRSIKSFNGNLFLVNFLTPTNSKLALYECLTPVKRETNEGELFNFKFPIFFIAFAVVLVFQFANRKEGEDNDIISILLGCCGMRKRGKIFRNKKEKEMHELEKLVTQFTKRNTDAMDKIGGDKLGG</sequence>
<feature type="signal peptide" evidence="1">
    <location>
        <begin position="1"/>
        <end position="18"/>
    </location>
</feature>
<comment type="caution">
    <text evidence="2">The sequence shown here is derived from an EMBL/GenBank/DDBJ whole genome shotgun (WGS) entry which is preliminary data.</text>
</comment>
<proteinExistence type="predicted"/>
<name>A0AAD1U5S2_EUPCR</name>
<evidence type="ECO:0000256" key="1">
    <source>
        <dbReference type="SAM" id="SignalP"/>
    </source>
</evidence>
<dbReference type="Proteomes" id="UP001295684">
    <property type="component" value="Unassembled WGS sequence"/>
</dbReference>
<organism evidence="2 3">
    <name type="scientific">Euplotes crassus</name>
    <dbReference type="NCBI Taxonomy" id="5936"/>
    <lineage>
        <taxon>Eukaryota</taxon>
        <taxon>Sar</taxon>
        <taxon>Alveolata</taxon>
        <taxon>Ciliophora</taxon>
        <taxon>Intramacronucleata</taxon>
        <taxon>Spirotrichea</taxon>
        <taxon>Hypotrichia</taxon>
        <taxon>Euplotida</taxon>
        <taxon>Euplotidae</taxon>
        <taxon>Moneuplotes</taxon>
    </lineage>
</organism>
<dbReference type="EMBL" id="CAMPGE010003595">
    <property type="protein sequence ID" value="CAI2362433.1"/>
    <property type="molecule type" value="Genomic_DNA"/>
</dbReference>
<feature type="chain" id="PRO_5041957786" evidence="1">
    <location>
        <begin position="19"/>
        <end position="602"/>
    </location>
</feature>
<protein>
    <submittedName>
        <fullName evidence="2">Uncharacterized protein</fullName>
    </submittedName>
</protein>
<evidence type="ECO:0000313" key="3">
    <source>
        <dbReference type="Proteomes" id="UP001295684"/>
    </source>
</evidence>
<keyword evidence="3" id="KW-1185">Reference proteome</keyword>
<keyword evidence="1" id="KW-0732">Signal</keyword>
<evidence type="ECO:0000313" key="2">
    <source>
        <dbReference type="EMBL" id="CAI2362433.1"/>
    </source>
</evidence>